<evidence type="ECO:0000259" key="2">
    <source>
        <dbReference type="Pfam" id="PF12773"/>
    </source>
</evidence>
<feature type="domain" description="DZANK-type" evidence="2">
    <location>
        <begin position="3"/>
        <end position="58"/>
    </location>
</feature>
<feature type="transmembrane region" description="Helical" evidence="1">
    <location>
        <begin position="227"/>
        <end position="246"/>
    </location>
</feature>
<keyword evidence="1" id="KW-0472">Membrane</keyword>
<protein>
    <recommendedName>
        <fullName evidence="2">DZANK-type domain-containing protein</fullName>
    </recommendedName>
</protein>
<gene>
    <name evidence="3" type="ORF">JMUB590_0327</name>
</gene>
<keyword evidence="1" id="KW-1133">Transmembrane helix</keyword>
<evidence type="ECO:0000313" key="4">
    <source>
        <dbReference type="Proteomes" id="UP000274772"/>
    </source>
</evidence>
<feature type="transmembrane region" description="Helical" evidence="1">
    <location>
        <begin position="194"/>
        <end position="215"/>
    </location>
</feature>
<dbReference type="EMBL" id="AP018586">
    <property type="protein sequence ID" value="BBD91437.1"/>
    <property type="molecule type" value="Genomic_DNA"/>
</dbReference>
<dbReference type="RefSeq" id="WP_070871928.1">
    <property type="nucleotide sequence ID" value="NZ_AP018585.1"/>
</dbReference>
<feature type="transmembrane region" description="Helical" evidence="1">
    <location>
        <begin position="297"/>
        <end position="318"/>
    </location>
</feature>
<sequence>MQCSNCGGVIQKDDKFCAHCGSKTEGHGENHSENNLERKCPACSEVVGENDQFCMNCGSPIEKSETQINSSIVATNYSNTNNHIEKEATESINFTEEAKNLFNSTTKSIGKLAGNDESLKLNLRDMFSEVFKHHNKHDSDEVFIAGTRNTTPHISEVSEEWSKPWVFSRVFIALAITFGVLWVLTNVLGNENSIPGMIFIGALTVPISGLIFFFESNAFKNISIFDVMKMFFIGGVFSLISTIILYNFVTFSDEFQFYGIMTIRDAFLVGLIEEIGKAIIVILFINYLKTNKILNGLLVGASIGAGFAVFETAGYILNSGLQSVDSLSAMTDVIVLRGWSSLGGHLVWAAIVGAAVVIAKGERQFEWSNILDKRFLFFFFASVILHCIWDTDITILGSMNLKMILLIIIAWLLVFILMKSGLTQVNKLREAYFLTEKSEA</sequence>
<evidence type="ECO:0000313" key="3">
    <source>
        <dbReference type="EMBL" id="BBD91437.1"/>
    </source>
</evidence>
<dbReference type="InterPro" id="IPR025874">
    <property type="entry name" value="DZR"/>
</dbReference>
<dbReference type="PANTHER" id="PTHR36844:SF1">
    <property type="entry name" value="PROTEASE PRSW"/>
    <property type="match status" value="1"/>
</dbReference>
<name>A0ABN5W5I8_9STAP</name>
<feature type="transmembrane region" description="Helical" evidence="1">
    <location>
        <begin position="170"/>
        <end position="188"/>
    </location>
</feature>
<dbReference type="Pfam" id="PF12773">
    <property type="entry name" value="DZR"/>
    <property type="match status" value="1"/>
</dbReference>
<feature type="transmembrane region" description="Helical" evidence="1">
    <location>
        <begin position="401"/>
        <end position="418"/>
    </location>
</feature>
<dbReference type="GeneID" id="58050101"/>
<keyword evidence="1" id="KW-0812">Transmembrane</keyword>
<accession>A0ABN5W5I8</accession>
<feature type="transmembrane region" description="Helical" evidence="1">
    <location>
        <begin position="338"/>
        <end position="359"/>
    </location>
</feature>
<reference evidence="3 4" key="1">
    <citation type="submission" date="2018-05" db="EMBL/GenBank/DDBJ databases">
        <title>Complete genome sequencing of three human clinical isolates of Staphylococcus caprae reveals virulence factors similar to those of S. epidermidis and S. capitis.</title>
        <authorList>
            <person name="Watanabe S."/>
            <person name="Cui L."/>
        </authorList>
    </citation>
    <scope>NUCLEOTIDE SEQUENCE [LARGE SCALE GENOMIC DNA]</scope>
    <source>
        <strain evidence="3 4">JMUB590</strain>
    </source>
</reference>
<feature type="transmembrane region" description="Helical" evidence="1">
    <location>
        <begin position="266"/>
        <end position="285"/>
    </location>
</feature>
<dbReference type="PANTHER" id="PTHR36844">
    <property type="entry name" value="PROTEASE PRSW"/>
    <property type="match status" value="1"/>
</dbReference>
<proteinExistence type="predicted"/>
<evidence type="ECO:0000256" key="1">
    <source>
        <dbReference type="SAM" id="Phobius"/>
    </source>
</evidence>
<organism evidence="3 4">
    <name type="scientific">Staphylococcus caprae</name>
    <dbReference type="NCBI Taxonomy" id="29380"/>
    <lineage>
        <taxon>Bacteria</taxon>
        <taxon>Bacillati</taxon>
        <taxon>Bacillota</taxon>
        <taxon>Bacilli</taxon>
        <taxon>Bacillales</taxon>
        <taxon>Staphylococcaceae</taxon>
        <taxon>Staphylococcus</taxon>
    </lineage>
</organism>
<dbReference type="Pfam" id="PF13367">
    <property type="entry name" value="PrsW-protease"/>
    <property type="match status" value="1"/>
</dbReference>
<keyword evidence="4" id="KW-1185">Reference proteome</keyword>
<feature type="transmembrane region" description="Helical" evidence="1">
    <location>
        <begin position="371"/>
        <end position="389"/>
    </location>
</feature>
<dbReference type="InterPro" id="IPR026898">
    <property type="entry name" value="PrsW"/>
</dbReference>
<dbReference type="Proteomes" id="UP000274772">
    <property type="component" value="Chromosome"/>
</dbReference>